<reference evidence="1" key="1">
    <citation type="submission" date="2017-05" db="UniProtKB">
        <authorList>
            <consortium name="EnsemblMetazoa"/>
        </authorList>
    </citation>
    <scope>IDENTIFICATION</scope>
</reference>
<organism evidence="1">
    <name type="scientific">Amphimedon queenslandica</name>
    <name type="common">Sponge</name>
    <dbReference type="NCBI Taxonomy" id="400682"/>
    <lineage>
        <taxon>Eukaryota</taxon>
        <taxon>Metazoa</taxon>
        <taxon>Porifera</taxon>
        <taxon>Demospongiae</taxon>
        <taxon>Heteroscleromorpha</taxon>
        <taxon>Haplosclerida</taxon>
        <taxon>Niphatidae</taxon>
        <taxon>Amphimedon</taxon>
    </lineage>
</organism>
<evidence type="ECO:0000313" key="1">
    <source>
        <dbReference type="EnsemblMetazoa" id="Aqu2.1.31395_001"/>
    </source>
</evidence>
<sequence>MILCYFPPSFFSCFSLIISASLENKMRKLTQSQLRILLLVIFTGSKLIKTKIPTAKDIFLNQHN</sequence>
<accession>A0A1X7UTS3</accession>
<proteinExistence type="predicted"/>
<protein>
    <submittedName>
        <fullName evidence="1">Uncharacterized protein</fullName>
    </submittedName>
</protein>
<name>A0A1X7UTS3_AMPQE</name>
<dbReference type="AlphaFoldDB" id="A0A1X7UTS3"/>
<dbReference type="EnsemblMetazoa" id="Aqu2.1.31395_001">
    <property type="protein sequence ID" value="Aqu2.1.31395_001"/>
    <property type="gene ID" value="Aqu2.1.31395"/>
</dbReference>
<dbReference type="InParanoid" id="A0A1X7UTS3"/>